<reference evidence="4 5" key="1">
    <citation type="submission" date="2015-05" db="EMBL/GenBank/DDBJ databases">
        <authorList>
            <person name="Fogelqvist Johan"/>
        </authorList>
    </citation>
    <scope>NUCLEOTIDE SEQUENCE [LARGE SCALE GENOMIC DNA]</scope>
    <source>
        <strain evidence="3">VL1</strain>
        <strain evidence="2">VL2</strain>
    </source>
</reference>
<evidence type="ECO:0000313" key="4">
    <source>
        <dbReference type="Proteomes" id="UP000044602"/>
    </source>
</evidence>
<dbReference type="STRING" id="100787.A0A0G4L9Y1"/>
<dbReference type="InterPro" id="IPR046676">
    <property type="entry name" value="DUF6546"/>
</dbReference>
<feature type="domain" description="DUF6546" evidence="1">
    <location>
        <begin position="280"/>
        <end position="485"/>
    </location>
</feature>
<dbReference type="AlphaFoldDB" id="A0A0G4L9Y1"/>
<dbReference type="EMBL" id="CVQI01009335">
    <property type="protein sequence ID" value="CRK18776.1"/>
    <property type="molecule type" value="Genomic_DNA"/>
</dbReference>
<name>A0A0G4L9Y1_VERLO</name>
<organism evidence="2 5">
    <name type="scientific">Verticillium longisporum</name>
    <name type="common">Verticillium dahliae var. longisporum</name>
    <dbReference type="NCBI Taxonomy" id="100787"/>
    <lineage>
        <taxon>Eukaryota</taxon>
        <taxon>Fungi</taxon>
        <taxon>Dikarya</taxon>
        <taxon>Ascomycota</taxon>
        <taxon>Pezizomycotina</taxon>
        <taxon>Sordariomycetes</taxon>
        <taxon>Hypocreomycetidae</taxon>
        <taxon>Glomerellales</taxon>
        <taxon>Plectosphaerellaceae</taxon>
        <taxon>Verticillium</taxon>
    </lineage>
</organism>
<dbReference type="EMBL" id="CVQH01021218">
    <property type="protein sequence ID" value="CRK29701.1"/>
    <property type="molecule type" value="Genomic_DNA"/>
</dbReference>
<dbReference type="Proteomes" id="UP000045706">
    <property type="component" value="Unassembled WGS sequence"/>
</dbReference>
<evidence type="ECO:0000313" key="3">
    <source>
        <dbReference type="EMBL" id="CRK29701.1"/>
    </source>
</evidence>
<evidence type="ECO:0000313" key="2">
    <source>
        <dbReference type="EMBL" id="CRK18776.1"/>
    </source>
</evidence>
<sequence length="501" mass="58336">MATVCSVTRRYNTRLHTRTKIGSWLSLPTELRIMILETFARDKHPGWSTLASVCREWQYIIARQNLRKLELRSSCLESFGRLITTQRGFVRHIWLNIELQQYPCQHYQGADQFSQENGPLIITAIRKIFSILSKWKPGKGLTLELNAYRPSDQDRFFKGFYFATDDEGEVSSGAPHPRWHDPRHGWLNSYRVGPPPRSAISRLFEQITLNFGQQELPRVEVVTHFIVRRQLRRRLSYWSFKPILDSLCCLRHMVYEPWRGWERLWASRADMEHSLMFQQSLPATVKTLTVFEDFNEKIAETLARSERLAWYRCVARYRIADPGLGAIFASKSLKLERLSVSFLVDAEDFFDSCIKEQGTWRQLETLALTVRLFQEGKPHQEINDLLLKASEIAVRMPKLRTMVLWNGTRGNACAFMFQAMEGCAIITWRSTWDLEISRRVEEGWEPLASRIHSCSLRTRKERIHGQVASHGDAIHLLDLPCQVVEPASLWQIRREGALTSL</sequence>
<evidence type="ECO:0000259" key="1">
    <source>
        <dbReference type="Pfam" id="PF20183"/>
    </source>
</evidence>
<accession>A0A0G4L9Y1</accession>
<proteinExistence type="predicted"/>
<dbReference type="Proteomes" id="UP000044602">
    <property type="component" value="Unassembled WGS sequence"/>
</dbReference>
<keyword evidence="4" id="KW-1185">Reference proteome</keyword>
<evidence type="ECO:0000313" key="5">
    <source>
        <dbReference type="Proteomes" id="UP000045706"/>
    </source>
</evidence>
<gene>
    <name evidence="3" type="ORF">BN1708_015648</name>
    <name evidence="2" type="ORF">BN1723_011683</name>
</gene>
<protein>
    <recommendedName>
        <fullName evidence="1">DUF6546 domain-containing protein</fullName>
    </recommendedName>
</protein>
<dbReference type="Pfam" id="PF20183">
    <property type="entry name" value="DUF6546"/>
    <property type="match status" value="1"/>
</dbReference>